<dbReference type="GO" id="GO:0016020">
    <property type="term" value="C:membrane"/>
    <property type="evidence" value="ECO:0007669"/>
    <property type="project" value="GOC"/>
</dbReference>
<comment type="similarity">
    <text evidence="2 11">Belongs to the LpxB family.</text>
</comment>
<sequence>MSNQRPPRIAIVAGEASGDLLGSHLIQAIKAHCPNAEFYGIAGAKMVFAGARSLYPMEKLSVNGYVEVIKHLPELLKIRRNLKKTILANPPDLFIGIDAPDFNLGLEASLKSHGIPTVHYVSPSIWAWRGGRIKKIAKAVSHMLVVFPFEAVIYQKAGIPVTYVGHPLADTLPAQPDRDGTRARLNLPIAQPIIALLPGSRVGELKQHAQLFVETAQLIQARNPQVRFITPLISRATREIFTAAMHACEHLPNIQIMIGHADYALAAADIALIASGTATLEAALLRRPMVITYRVPKITAYLMRRQAYLPWVGLPNILANREVVPELVQENATAPQLADALMALLEDKTRRAEIETEFTRQYVSLKQNTAEKMAAAILPYLKCD</sequence>
<dbReference type="PANTHER" id="PTHR30372">
    <property type="entry name" value="LIPID-A-DISACCHARIDE SYNTHASE"/>
    <property type="match status" value="1"/>
</dbReference>
<evidence type="ECO:0000256" key="3">
    <source>
        <dbReference type="ARBA" id="ARBA00012687"/>
    </source>
</evidence>
<dbReference type="HAMAP" id="MF_00392">
    <property type="entry name" value="LpxB"/>
    <property type="match status" value="1"/>
</dbReference>
<evidence type="ECO:0000313" key="12">
    <source>
        <dbReference type="EMBL" id="BBP01347.1"/>
    </source>
</evidence>
<evidence type="ECO:0000256" key="5">
    <source>
        <dbReference type="ARBA" id="ARBA00022516"/>
    </source>
</evidence>
<dbReference type="InterPro" id="IPR003835">
    <property type="entry name" value="Glyco_trans_19"/>
</dbReference>
<dbReference type="UniPathway" id="UPA00973"/>
<evidence type="ECO:0000256" key="1">
    <source>
        <dbReference type="ARBA" id="ARBA00002056"/>
    </source>
</evidence>
<evidence type="ECO:0000256" key="4">
    <source>
        <dbReference type="ARBA" id="ARBA00020902"/>
    </source>
</evidence>
<evidence type="ECO:0000313" key="13">
    <source>
        <dbReference type="Proteomes" id="UP000463939"/>
    </source>
</evidence>
<keyword evidence="9 11" id="KW-0443">Lipid metabolism</keyword>
<comment type="function">
    <text evidence="1 11">Condensation of UDP-2,3-diacylglucosamine and 2,3-diacylglucosamine-1-phosphate to form lipid A disaccharide, a precursor of lipid A, a phosphorylated glycolipid that anchors the lipopolysaccharide to the outer membrane of the cell.</text>
</comment>
<keyword evidence="5 11" id="KW-0444">Lipid biosynthesis</keyword>
<reference evidence="13" key="1">
    <citation type="submission" date="2019-11" db="EMBL/GenBank/DDBJ databases">
        <title>Isolation and characterization of a novel species in the genus Sulfuriferula.</title>
        <authorList>
            <person name="Mochizuki J."/>
            <person name="Kojima H."/>
            <person name="Fukui M."/>
        </authorList>
    </citation>
    <scope>NUCLEOTIDE SEQUENCE [LARGE SCALE GENOMIC DNA]</scope>
    <source>
        <strain evidence="13">SGTM</strain>
    </source>
</reference>
<dbReference type="GO" id="GO:0009245">
    <property type="term" value="P:lipid A biosynthetic process"/>
    <property type="evidence" value="ECO:0007669"/>
    <property type="project" value="UniProtKB-UniRule"/>
</dbReference>
<evidence type="ECO:0000256" key="7">
    <source>
        <dbReference type="ARBA" id="ARBA00022676"/>
    </source>
</evidence>
<dbReference type="GO" id="GO:0005543">
    <property type="term" value="F:phospholipid binding"/>
    <property type="evidence" value="ECO:0007669"/>
    <property type="project" value="TreeGrafter"/>
</dbReference>
<accession>A0A809SEE3</accession>
<keyword evidence="13" id="KW-1185">Reference proteome</keyword>
<dbReference type="AlphaFoldDB" id="A0A809SEE3"/>
<evidence type="ECO:0000256" key="11">
    <source>
        <dbReference type="HAMAP-Rule" id="MF_00392"/>
    </source>
</evidence>
<dbReference type="NCBIfam" id="TIGR00215">
    <property type="entry name" value="lpxB"/>
    <property type="match status" value="1"/>
</dbReference>
<proteinExistence type="inferred from homology"/>
<evidence type="ECO:0000256" key="8">
    <source>
        <dbReference type="ARBA" id="ARBA00022679"/>
    </source>
</evidence>
<keyword evidence="7 11" id="KW-0328">Glycosyltransferase</keyword>
<gene>
    <name evidence="11 12" type="primary">lpxB</name>
    <name evidence="12" type="ORF">SFSGTM_20550</name>
</gene>
<organism evidence="12 13">
    <name type="scientific">Sulfuriferula nivalis</name>
    <dbReference type="NCBI Taxonomy" id="2675298"/>
    <lineage>
        <taxon>Bacteria</taxon>
        <taxon>Pseudomonadati</taxon>
        <taxon>Pseudomonadota</taxon>
        <taxon>Betaproteobacteria</taxon>
        <taxon>Nitrosomonadales</taxon>
        <taxon>Sulfuricellaceae</taxon>
        <taxon>Sulfuriferula</taxon>
    </lineage>
</organism>
<protein>
    <recommendedName>
        <fullName evidence="4 11">Lipid-A-disaccharide synthase</fullName>
        <ecNumber evidence="3 11">2.4.1.182</ecNumber>
    </recommendedName>
</protein>
<evidence type="ECO:0000256" key="6">
    <source>
        <dbReference type="ARBA" id="ARBA00022556"/>
    </source>
</evidence>
<dbReference type="Proteomes" id="UP000463939">
    <property type="component" value="Chromosome"/>
</dbReference>
<evidence type="ECO:0000256" key="9">
    <source>
        <dbReference type="ARBA" id="ARBA00023098"/>
    </source>
</evidence>
<dbReference type="EC" id="2.4.1.182" evidence="3 11"/>
<evidence type="ECO:0000256" key="2">
    <source>
        <dbReference type="ARBA" id="ARBA00007868"/>
    </source>
</evidence>
<dbReference type="Pfam" id="PF02684">
    <property type="entry name" value="LpxB"/>
    <property type="match status" value="1"/>
</dbReference>
<dbReference type="SUPFAM" id="SSF53756">
    <property type="entry name" value="UDP-Glycosyltransferase/glycogen phosphorylase"/>
    <property type="match status" value="1"/>
</dbReference>
<comment type="catalytic activity">
    <reaction evidence="10 11">
        <text>a lipid X + a UDP-2-N,3-O-bis[(3R)-3-hydroxyacyl]-alpha-D-glucosamine = a lipid A disaccharide + UDP + H(+)</text>
        <dbReference type="Rhea" id="RHEA:67828"/>
        <dbReference type="ChEBI" id="CHEBI:15378"/>
        <dbReference type="ChEBI" id="CHEBI:58223"/>
        <dbReference type="ChEBI" id="CHEBI:137748"/>
        <dbReference type="ChEBI" id="CHEBI:176338"/>
        <dbReference type="ChEBI" id="CHEBI:176343"/>
        <dbReference type="EC" id="2.4.1.182"/>
    </reaction>
</comment>
<dbReference type="EMBL" id="AP021881">
    <property type="protein sequence ID" value="BBP01347.1"/>
    <property type="molecule type" value="Genomic_DNA"/>
</dbReference>
<name>A0A809SEE3_9PROT</name>
<dbReference type="RefSeq" id="WP_162085136.1">
    <property type="nucleotide sequence ID" value="NZ_AP021881.1"/>
</dbReference>
<dbReference type="GO" id="GO:0008915">
    <property type="term" value="F:lipid-A-disaccharide synthase activity"/>
    <property type="evidence" value="ECO:0007669"/>
    <property type="project" value="UniProtKB-UniRule"/>
</dbReference>
<keyword evidence="6 11" id="KW-0441">Lipid A biosynthesis</keyword>
<dbReference type="KEGG" id="sniv:SFSGTM_20550"/>
<keyword evidence="8 11" id="KW-0808">Transferase</keyword>
<evidence type="ECO:0000256" key="10">
    <source>
        <dbReference type="ARBA" id="ARBA00048975"/>
    </source>
</evidence>
<dbReference type="PANTHER" id="PTHR30372:SF4">
    <property type="entry name" value="LIPID-A-DISACCHARIDE SYNTHASE, MITOCHONDRIAL-RELATED"/>
    <property type="match status" value="1"/>
</dbReference>
<comment type="pathway">
    <text evidence="11">Bacterial outer membrane biogenesis; LPS lipid A biosynthesis.</text>
</comment>